<accession>A0A8J3YKE8</accession>
<dbReference type="CDD" id="cd05374">
    <property type="entry name" value="17beta-HSD-like_SDR_c"/>
    <property type="match status" value="1"/>
</dbReference>
<dbReference type="InterPro" id="IPR036291">
    <property type="entry name" value="NAD(P)-bd_dom_sf"/>
</dbReference>
<dbReference type="AlphaFoldDB" id="A0A8J3YKE8"/>
<dbReference type="InterPro" id="IPR002347">
    <property type="entry name" value="SDR_fam"/>
</dbReference>
<dbReference type="InterPro" id="IPR051911">
    <property type="entry name" value="SDR_oxidoreductase"/>
</dbReference>
<dbReference type="SUPFAM" id="SSF51735">
    <property type="entry name" value="NAD(P)-binding Rossmann-fold domains"/>
    <property type="match status" value="1"/>
</dbReference>
<comment type="caution">
    <text evidence="1">The sequence shown here is derived from an EMBL/GenBank/DDBJ whole genome shotgun (WGS) entry which is preliminary data.</text>
</comment>
<dbReference type="PRINTS" id="PR00081">
    <property type="entry name" value="GDHRDH"/>
</dbReference>
<dbReference type="PANTHER" id="PTHR43976:SF9">
    <property type="entry name" value="OXIDOREDUCTASE"/>
    <property type="match status" value="1"/>
</dbReference>
<protein>
    <submittedName>
        <fullName evidence="1">Short-chain dehydrogenase/reductase</fullName>
    </submittedName>
</protein>
<dbReference type="Pfam" id="PF00106">
    <property type="entry name" value="adh_short"/>
    <property type="match status" value="1"/>
</dbReference>
<organism evidence="1 2">
    <name type="scientific">Virgisporangium aliadipatigenens</name>
    <dbReference type="NCBI Taxonomy" id="741659"/>
    <lineage>
        <taxon>Bacteria</taxon>
        <taxon>Bacillati</taxon>
        <taxon>Actinomycetota</taxon>
        <taxon>Actinomycetes</taxon>
        <taxon>Micromonosporales</taxon>
        <taxon>Micromonosporaceae</taxon>
        <taxon>Virgisporangium</taxon>
    </lineage>
</organism>
<sequence length="292" mass="31169">MRKIIVVTGASSGFGAMTARALADAGHAVYAGMRETDGRNAAAAKEFEEYADTARTVELDVSQQSSVDGAIARIVDEAGRLDVVVHNAGHMTLGPVESFTVGQLASVYDTNVLSTQRVNRAALPHLRAQRDGLLVWVGSSSSRGGTPPYLGPYFAAKAAMDALAVSYAAEVAPFGIDSCIVVPGSFTTGTNHYAHAGHPDDEATRDAYETATPGMMDTLLARQAALSPEDADPQEVARQIVRLVGLPKGSRPFRVYVDPAQDGAEEVFRIGDRVRREFYRNVGFEELLSPAR</sequence>
<dbReference type="EMBL" id="BOPF01000009">
    <property type="protein sequence ID" value="GIJ46037.1"/>
    <property type="molecule type" value="Genomic_DNA"/>
</dbReference>
<gene>
    <name evidence="1" type="ORF">Val02_29230</name>
</gene>
<dbReference type="Gene3D" id="3.40.50.720">
    <property type="entry name" value="NAD(P)-binding Rossmann-like Domain"/>
    <property type="match status" value="1"/>
</dbReference>
<name>A0A8J3YKE8_9ACTN</name>
<proteinExistence type="predicted"/>
<dbReference type="PANTHER" id="PTHR43976">
    <property type="entry name" value="SHORT CHAIN DEHYDROGENASE"/>
    <property type="match status" value="1"/>
</dbReference>
<dbReference type="Proteomes" id="UP000619260">
    <property type="component" value="Unassembled WGS sequence"/>
</dbReference>
<dbReference type="RefSeq" id="WP_239152908.1">
    <property type="nucleotide sequence ID" value="NZ_BOPF01000009.1"/>
</dbReference>
<keyword evidence="2" id="KW-1185">Reference proteome</keyword>
<evidence type="ECO:0000313" key="2">
    <source>
        <dbReference type="Proteomes" id="UP000619260"/>
    </source>
</evidence>
<evidence type="ECO:0000313" key="1">
    <source>
        <dbReference type="EMBL" id="GIJ46037.1"/>
    </source>
</evidence>
<reference evidence="1" key="1">
    <citation type="submission" date="2021-01" db="EMBL/GenBank/DDBJ databases">
        <title>Whole genome shotgun sequence of Virgisporangium aliadipatigenens NBRC 105644.</title>
        <authorList>
            <person name="Komaki H."/>
            <person name="Tamura T."/>
        </authorList>
    </citation>
    <scope>NUCLEOTIDE SEQUENCE</scope>
    <source>
        <strain evidence="1">NBRC 105644</strain>
    </source>
</reference>